<evidence type="ECO:0000313" key="2">
    <source>
        <dbReference type="EMBL" id="KAG9251909.1"/>
    </source>
</evidence>
<keyword evidence="1" id="KW-0732">Signal</keyword>
<dbReference type="GeneID" id="70289447"/>
<keyword evidence="3" id="KW-1185">Reference proteome</keyword>
<name>A0A9P8CLQ9_9HYPO</name>
<dbReference type="OrthoDB" id="4806927at2759"/>
<sequence length="147" mass="16269">MAALYPLLSTITLFTLAIQPAAEQWYVVGVKDKWVMTMLPTNGIGYTTHDYSIAVKDMSSGKEEDTKHSGVGRGPSDMCSAGLMGAEVWCTGDVSKDCQGYDVAAYKSRRCRTYCALLGDNRNIYNYNSGTQGTWFRVHLICDKPYP</sequence>
<comment type="caution">
    <text evidence="2">The sequence shown here is derived from an EMBL/GenBank/DDBJ whole genome shotgun (WGS) entry which is preliminary data.</text>
</comment>
<feature type="signal peptide" evidence="1">
    <location>
        <begin position="1"/>
        <end position="17"/>
    </location>
</feature>
<evidence type="ECO:0000256" key="1">
    <source>
        <dbReference type="SAM" id="SignalP"/>
    </source>
</evidence>
<dbReference type="AlphaFoldDB" id="A0A9P8CLQ9"/>
<dbReference type="Proteomes" id="UP000887229">
    <property type="component" value="Unassembled WGS sequence"/>
</dbReference>
<dbReference type="EMBL" id="MU251265">
    <property type="protein sequence ID" value="KAG9251909.1"/>
    <property type="molecule type" value="Genomic_DNA"/>
</dbReference>
<gene>
    <name evidence="2" type="ORF">F5Z01DRAFT_256912</name>
</gene>
<proteinExistence type="predicted"/>
<protein>
    <submittedName>
        <fullName evidence="2">Uncharacterized protein</fullName>
    </submittedName>
</protein>
<accession>A0A9P8CLQ9</accession>
<organism evidence="2 3">
    <name type="scientific">Emericellopsis atlantica</name>
    <dbReference type="NCBI Taxonomy" id="2614577"/>
    <lineage>
        <taxon>Eukaryota</taxon>
        <taxon>Fungi</taxon>
        <taxon>Dikarya</taxon>
        <taxon>Ascomycota</taxon>
        <taxon>Pezizomycotina</taxon>
        <taxon>Sordariomycetes</taxon>
        <taxon>Hypocreomycetidae</taxon>
        <taxon>Hypocreales</taxon>
        <taxon>Bionectriaceae</taxon>
        <taxon>Emericellopsis</taxon>
    </lineage>
</organism>
<dbReference type="RefSeq" id="XP_046115833.1">
    <property type="nucleotide sequence ID" value="XM_046258544.1"/>
</dbReference>
<reference evidence="2" key="1">
    <citation type="journal article" date="2021" name="IMA Fungus">
        <title>Genomic characterization of three marine fungi, including Emericellopsis atlantica sp. nov. with signatures of a generalist lifestyle and marine biomass degradation.</title>
        <authorList>
            <person name="Hagestad O.C."/>
            <person name="Hou L."/>
            <person name="Andersen J.H."/>
            <person name="Hansen E.H."/>
            <person name="Altermark B."/>
            <person name="Li C."/>
            <person name="Kuhnert E."/>
            <person name="Cox R.J."/>
            <person name="Crous P.W."/>
            <person name="Spatafora J.W."/>
            <person name="Lail K."/>
            <person name="Amirebrahimi M."/>
            <person name="Lipzen A."/>
            <person name="Pangilinan J."/>
            <person name="Andreopoulos W."/>
            <person name="Hayes R.D."/>
            <person name="Ng V."/>
            <person name="Grigoriev I.V."/>
            <person name="Jackson S.A."/>
            <person name="Sutton T.D.S."/>
            <person name="Dobson A.D.W."/>
            <person name="Rama T."/>
        </authorList>
    </citation>
    <scope>NUCLEOTIDE SEQUENCE</scope>
    <source>
        <strain evidence="2">TS7</strain>
    </source>
</reference>
<evidence type="ECO:0000313" key="3">
    <source>
        <dbReference type="Proteomes" id="UP000887229"/>
    </source>
</evidence>
<feature type="chain" id="PRO_5040231253" evidence="1">
    <location>
        <begin position="18"/>
        <end position="147"/>
    </location>
</feature>